<dbReference type="Gene3D" id="2.120.10.30">
    <property type="entry name" value="TolB, C-terminal domain"/>
    <property type="match status" value="1"/>
</dbReference>
<dbReference type="EMBL" id="JAMSKV010000002">
    <property type="protein sequence ID" value="MCQ8277448.1"/>
    <property type="molecule type" value="Genomic_DNA"/>
</dbReference>
<accession>A0ABT1W3Y5</accession>
<dbReference type="RefSeq" id="WP_422862894.1">
    <property type="nucleotide sequence ID" value="NZ_JAMSKV010000002.1"/>
</dbReference>
<evidence type="ECO:0000256" key="2">
    <source>
        <dbReference type="ARBA" id="ARBA00022825"/>
    </source>
</evidence>
<dbReference type="SUPFAM" id="SSF53474">
    <property type="entry name" value="alpha/beta-Hydrolases"/>
    <property type="match status" value="1"/>
</dbReference>
<sequence>MSMTLRSVLPLLLLPAIASAAPQHPLPHTPQHPAQHLFGAVAVSPDGKTVAALEALEPADPAADPAWTIRLHPVAGGISTGTALPLPCAGSACVPSSIAWAPDGKHIAFVLREPKQTHRFVYVVPTEGGPAVKALEFDGTLQGLRYGPDGTLAVLATAGAHKEPGATQAAAKLSGEIGVEEDEQRIGLISDGKLAFQSPADLYVYEYDWQPDPTQPGRHRFVATAAHGNGDNNWWTAKLVSVENGNARVLYSPPRKQQLADPVVSPDGKAVAFVGGLMSDFGSTGGDAFRLALDGPANAQPVLQNLSPNLRGSVADLSWRCSADPAVPGLVATVLAGANTELLPLVGGGDPSRPMFSAPVSLSGPTRGLGIACGGGVAAAVQQDFTTAPELVAGPVGQFHPLTRENDGPKPAVNVRSLTWRSDQFEVQGWLLSPKSLSDDMSGPKSPMIVSIHGGPAAANEPRFLQDRDLTLFLLQAGYRVFLPNPRGSFGQGEAFTQGNVRDFGHGDLRDILSGIDAVERAVPVDDKRLGIMGYSYGGYMTMWTVTQTNRFHAAVAGAGISDWQSYYGENGIDQWMIPFFGASVYDDPQIYARSSPITYIRQVKTPTFAFVGDADVECPLPQTQEFIHALSTFGVPNEFVVYPGQGHGMRDPADWADAKKRTLAWFERYLHAN</sequence>
<name>A0ABT1W3Y5_9PROT</name>
<reference evidence="5 6" key="1">
    <citation type="submission" date="2022-06" db="EMBL/GenBank/DDBJ databases">
        <title>Endosaccharibacter gen. nov., sp. nov., endophytic bacteria isolated from sugarcane.</title>
        <authorList>
            <person name="Pitiwittayakul N."/>
            <person name="Yukphan P."/>
            <person name="Charoenyingcharoen P."/>
            <person name="Tanasupawat S."/>
        </authorList>
    </citation>
    <scope>NUCLEOTIDE SEQUENCE [LARGE SCALE GENOMIC DNA]</scope>
    <source>
        <strain evidence="5 6">KSS8</strain>
    </source>
</reference>
<protein>
    <submittedName>
        <fullName evidence="5">Prolyl oligopeptidase family serine peptidase</fullName>
    </submittedName>
</protein>
<keyword evidence="2" id="KW-0645">Protease</keyword>
<feature type="chain" id="PRO_5047097021" evidence="3">
    <location>
        <begin position="21"/>
        <end position="674"/>
    </location>
</feature>
<evidence type="ECO:0000256" key="3">
    <source>
        <dbReference type="SAM" id="SignalP"/>
    </source>
</evidence>
<dbReference type="InterPro" id="IPR011042">
    <property type="entry name" value="6-blade_b-propeller_TolB-like"/>
</dbReference>
<evidence type="ECO:0000259" key="4">
    <source>
        <dbReference type="Pfam" id="PF00326"/>
    </source>
</evidence>
<keyword evidence="2" id="KW-0720">Serine protease</keyword>
<dbReference type="Proteomes" id="UP001524587">
    <property type="component" value="Unassembled WGS sequence"/>
</dbReference>
<dbReference type="PANTHER" id="PTHR42776">
    <property type="entry name" value="SERINE PEPTIDASE S9 FAMILY MEMBER"/>
    <property type="match status" value="1"/>
</dbReference>
<dbReference type="Gene3D" id="3.40.50.1820">
    <property type="entry name" value="alpha/beta hydrolase"/>
    <property type="match status" value="1"/>
</dbReference>
<evidence type="ECO:0000313" key="6">
    <source>
        <dbReference type="Proteomes" id="UP001524587"/>
    </source>
</evidence>
<proteinExistence type="predicted"/>
<dbReference type="InterPro" id="IPR001375">
    <property type="entry name" value="Peptidase_S9_cat"/>
</dbReference>
<keyword evidence="6" id="KW-1185">Reference proteome</keyword>
<evidence type="ECO:0000313" key="5">
    <source>
        <dbReference type="EMBL" id="MCQ8277448.1"/>
    </source>
</evidence>
<organism evidence="5 6">
    <name type="scientific">Endosaccharibacter trunci</name>
    <dbReference type="NCBI Taxonomy" id="2812733"/>
    <lineage>
        <taxon>Bacteria</taxon>
        <taxon>Pseudomonadati</taxon>
        <taxon>Pseudomonadota</taxon>
        <taxon>Alphaproteobacteria</taxon>
        <taxon>Acetobacterales</taxon>
        <taxon>Acetobacteraceae</taxon>
        <taxon>Endosaccharibacter</taxon>
    </lineage>
</organism>
<dbReference type="PANTHER" id="PTHR42776:SF27">
    <property type="entry name" value="DIPEPTIDYL PEPTIDASE FAMILY MEMBER 6"/>
    <property type="match status" value="1"/>
</dbReference>
<dbReference type="InterPro" id="IPR029058">
    <property type="entry name" value="AB_hydrolase_fold"/>
</dbReference>
<keyword evidence="1" id="KW-0378">Hydrolase</keyword>
<dbReference type="Pfam" id="PF00326">
    <property type="entry name" value="Peptidase_S9"/>
    <property type="match status" value="1"/>
</dbReference>
<feature type="signal peptide" evidence="3">
    <location>
        <begin position="1"/>
        <end position="20"/>
    </location>
</feature>
<evidence type="ECO:0000256" key="1">
    <source>
        <dbReference type="ARBA" id="ARBA00022801"/>
    </source>
</evidence>
<dbReference type="Pfam" id="PF07676">
    <property type="entry name" value="PD40"/>
    <property type="match status" value="1"/>
</dbReference>
<dbReference type="InterPro" id="IPR011659">
    <property type="entry name" value="WD40"/>
</dbReference>
<gene>
    <name evidence="5" type="ORF">NFI95_03150</name>
</gene>
<dbReference type="SUPFAM" id="SSF82171">
    <property type="entry name" value="DPP6 N-terminal domain-like"/>
    <property type="match status" value="1"/>
</dbReference>
<feature type="domain" description="Peptidase S9 prolyl oligopeptidase catalytic" evidence="4">
    <location>
        <begin position="472"/>
        <end position="672"/>
    </location>
</feature>
<keyword evidence="3" id="KW-0732">Signal</keyword>
<comment type="caution">
    <text evidence="5">The sequence shown here is derived from an EMBL/GenBank/DDBJ whole genome shotgun (WGS) entry which is preliminary data.</text>
</comment>